<feature type="binding site" evidence="3">
    <location>
        <position position="87"/>
    </location>
    <ligand>
        <name>NADP(+)</name>
        <dbReference type="ChEBI" id="CHEBI:58349"/>
    </ligand>
</feature>
<proteinExistence type="inferred from homology"/>
<dbReference type="HAMAP" id="MF_00222">
    <property type="entry name" value="Shikimate_DH_AroE"/>
    <property type="match status" value="1"/>
</dbReference>
<dbReference type="UniPathway" id="UPA00053">
    <property type="reaction ID" value="UER00087"/>
</dbReference>
<comment type="function">
    <text evidence="3">Involved in the biosynthesis of the chorismate, which leads to the biosynthesis of aromatic amino acids. Catalyzes the reversible NADPH linked reduction of 3-dehydroshikimate (DHSA) to yield shikimate (SA).</text>
</comment>
<accession>A0A7K3LPX1</accession>
<dbReference type="RefSeq" id="WP_059037546.1">
    <property type="nucleotide sequence ID" value="NZ_JAADZU010000034.1"/>
</dbReference>
<sequence>MSGPQHRIGLIGSDISGSLSPLLHETEARELGMRDHSYETIDIAARHLAADAAAVLVRTAVAEGFTGFNVTHPCKQTVMSGLDEVDEHAATIGAVNTVTVRDGRLTGHNTDESGFRAALDMVLSGDELGRVVMFGAGGAGSAVAHALINAGVRGLTIVDVDSARAASLAGRINASGTVAVGATMGEAAGHVRHADGVVNATPIGMDGHPGTPFDVTLLTGRQWVADIVYRPAVTELLSAARDLGCRTVDGAQMLVEQAADSFALLTGVQPDRSRMRRHLAQTLAGRTRAQPAGMHS</sequence>
<dbReference type="PANTHER" id="PTHR21089">
    <property type="entry name" value="SHIKIMATE DEHYDROGENASE"/>
    <property type="match status" value="1"/>
</dbReference>
<keyword evidence="3 6" id="KW-0560">Oxidoreductase</keyword>
<comment type="similarity">
    <text evidence="3">Belongs to the shikimate dehydrogenase family.</text>
</comment>
<feature type="binding site" evidence="3">
    <location>
        <position position="250"/>
    </location>
    <ligand>
        <name>NADP(+)</name>
        <dbReference type="ChEBI" id="CHEBI:58349"/>
    </ligand>
</feature>
<dbReference type="GO" id="GO:0004764">
    <property type="term" value="F:shikimate 3-dehydrogenase (NADP+) activity"/>
    <property type="evidence" value="ECO:0007669"/>
    <property type="project" value="UniProtKB-UniRule"/>
</dbReference>
<evidence type="ECO:0000256" key="1">
    <source>
        <dbReference type="ARBA" id="ARBA00004871"/>
    </source>
</evidence>
<dbReference type="InterPro" id="IPR013708">
    <property type="entry name" value="Shikimate_DH-bd_N"/>
</dbReference>
<dbReference type="Proteomes" id="UP000466307">
    <property type="component" value="Unassembled WGS sequence"/>
</dbReference>
<comment type="subunit">
    <text evidence="3">Homodimer.</text>
</comment>
<evidence type="ECO:0000256" key="3">
    <source>
        <dbReference type="HAMAP-Rule" id="MF_00222"/>
    </source>
</evidence>
<feature type="active site" description="Proton acceptor" evidence="3">
    <location>
        <position position="75"/>
    </location>
</feature>
<evidence type="ECO:0000313" key="7">
    <source>
        <dbReference type="Proteomes" id="UP000466307"/>
    </source>
</evidence>
<dbReference type="InterPro" id="IPR041121">
    <property type="entry name" value="SDH_C"/>
</dbReference>
<feature type="binding site" evidence="3">
    <location>
        <position position="227"/>
    </location>
    <ligand>
        <name>NADP(+)</name>
        <dbReference type="ChEBI" id="CHEBI:58349"/>
    </ligand>
</feature>
<dbReference type="GO" id="GO:0019632">
    <property type="term" value="P:shikimate metabolic process"/>
    <property type="evidence" value="ECO:0007669"/>
    <property type="project" value="TreeGrafter"/>
</dbReference>
<dbReference type="CDD" id="cd01065">
    <property type="entry name" value="NAD_bind_Shikimate_DH"/>
    <property type="match status" value="1"/>
</dbReference>
<dbReference type="InterPro" id="IPR046346">
    <property type="entry name" value="Aminoacid_DH-like_N_sf"/>
</dbReference>
<comment type="caution">
    <text evidence="3">Lacks conserved residue(s) required for the propagation of feature annotation.</text>
</comment>
<dbReference type="NCBIfam" id="NF001319">
    <property type="entry name" value="PRK00258.3-3"/>
    <property type="match status" value="1"/>
</dbReference>
<dbReference type="PANTHER" id="PTHR21089:SF1">
    <property type="entry name" value="BIFUNCTIONAL 3-DEHYDROQUINATE DEHYDRATASE_SHIKIMATE DEHYDROGENASE, CHLOROPLASTIC"/>
    <property type="match status" value="1"/>
</dbReference>
<feature type="binding site" evidence="3">
    <location>
        <position position="71"/>
    </location>
    <ligand>
        <name>shikimate</name>
        <dbReference type="ChEBI" id="CHEBI:36208"/>
    </ligand>
</feature>
<feature type="binding site" evidence="3">
    <location>
        <begin position="18"/>
        <end position="20"/>
    </location>
    <ligand>
        <name>shikimate</name>
        <dbReference type="ChEBI" id="CHEBI:36208"/>
    </ligand>
</feature>
<keyword evidence="3" id="KW-0521">NADP</keyword>
<dbReference type="NCBIfam" id="NF009201">
    <property type="entry name" value="PRK12549.1"/>
    <property type="match status" value="1"/>
</dbReference>
<name>A0A7K3LPX1_9ACTN</name>
<reference evidence="6 7" key="1">
    <citation type="submission" date="2020-01" db="EMBL/GenBank/DDBJ databases">
        <title>Investigation of new actinobacteria for the biodesulphurisation of diesel fuel.</title>
        <authorList>
            <person name="Athi Narayanan S.M."/>
        </authorList>
    </citation>
    <scope>NUCLEOTIDE SEQUENCE [LARGE SCALE GENOMIC DNA]</scope>
    <source>
        <strain evidence="6 7">213E</strain>
    </source>
</reference>
<keyword evidence="3" id="KW-0028">Amino-acid biosynthesis</keyword>
<dbReference type="Gene3D" id="3.40.50.10860">
    <property type="entry name" value="Leucine Dehydrogenase, chain A, domain 1"/>
    <property type="match status" value="1"/>
</dbReference>
<dbReference type="Gene3D" id="3.40.50.720">
    <property type="entry name" value="NAD(P)-binding Rossmann-like Domain"/>
    <property type="match status" value="1"/>
</dbReference>
<dbReference type="AlphaFoldDB" id="A0A7K3LPX1"/>
<dbReference type="EC" id="1.1.1.25" evidence="3"/>
<feature type="domain" description="Shikimate dehydrogenase substrate binding N-terminal" evidence="4">
    <location>
        <begin position="10"/>
        <end position="98"/>
    </location>
</feature>
<organism evidence="6 7">
    <name type="scientific">Gordonia desulfuricans</name>
    <dbReference type="NCBI Taxonomy" id="89051"/>
    <lineage>
        <taxon>Bacteria</taxon>
        <taxon>Bacillati</taxon>
        <taxon>Actinomycetota</taxon>
        <taxon>Actinomycetes</taxon>
        <taxon>Mycobacteriales</taxon>
        <taxon>Gordoniaceae</taxon>
        <taxon>Gordonia</taxon>
    </lineage>
</organism>
<dbReference type="EMBL" id="JAADZU010000034">
    <property type="protein sequence ID" value="NDK90285.1"/>
    <property type="molecule type" value="Genomic_DNA"/>
</dbReference>
<evidence type="ECO:0000256" key="2">
    <source>
        <dbReference type="ARBA" id="ARBA00023141"/>
    </source>
</evidence>
<dbReference type="GO" id="GO:0008652">
    <property type="term" value="P:amino acid biosynthetic process"/>
    <property type="evidence" value="ECO:0007669"/>
    <property type="project" value="UniProtKB-KW"/>
</dbReference>
<dbReference type="Pfam" id="PF08501">
    <property type="entry name" value="Shikimate_dh_N"/>
    <property type="match status" value="1"/>
</dbReference>
<evidence type="ECO:0000259" key="4">
    <source>
        <dbReference type="Pfam" id="PF08501"/>
    </source>
</evidence>
<dbReference type="GO" id="GO:0050661">
    <property type="term" value="F:NADP binding"/>
    <property type="evidence" value="ECO:0007669"/>
    <property type="project" value="TreeGrafter"/>
</dbReference>
<dbReference type="GO" id="GO:0005829">
    <property type="term" value="C:cytosol"/>
    <property type="evidence" value="ECO:0007669"/>
    <property type="project" value="TreeGrafter"/>
</dbReference>
<gene>
    <name evidence="3" type="primary">aroE</name>
    <name evidence="6" type="ORF">GYA93_11930</name>
</gene>
<feature type="binding site" evidence="3">
    <location>
        <position position="111"/>
    </location>
    <ligand>
        <name>shikimate</name>
        <dbReference type="ChEBI" id="CHEBI:36208"/>
    </ligand>
</feature>
<comment type="pathway">
    <text evidence="1 3">Metabolic intermediate biosynthesis; chorismate biosynthesis; chorismate from D-erythrose 4-phosphate and phosphoenolpyruvate: step 4/7.</text>
</comment>
<protein>
    <recommendedName>
        <fullName evidence="3">Shikimate dehydrogenase (NADP(+))</fullName>
        <shortName evidence="3">SDH</shortName>
        <ecNumber evidence="3">1.1.1.25</ecNumber>
    </recommendedName>
</protein>
<feature type="binding site" evidence="3">
    <location>
        <position position="96"/>
    </location>
    <ligand>
        <name>shikimate</name>
        <dbReference type="ChEBI" id="CHEBI:36208"/>
    </ligand>
</feature>
<evidence type="ECO:0000259" key="5">
    <source>
        <dbReference type="Pfam" id="PF18317"/>
    </source>
</evidence>
<keyword evidence="7" id="KW-1185">Reference proteome</keyword>
<dbReference type="InterPro" id="IPR036291">
    <property type="entry name" value="NAD(P)-bd_dom_sf"/>
</dbReference>
<dbReference type="SUPFAM" id="SSF51735">
    <property type="entry name" value="NAD(P)-binding Rossmann-fold domains"/>
    <property type="match status" value="1"/>
</dbReference>
<dbReference type="SUPFAM" id="SSF53223">
    <property type="entry name" value="Aminoacid dehydrogenase-like, N-terminal domain"/>
    <property type="match status" value="1"/>
</dbReference>
<feature type="binding site" evidence="3">
    <location>
        <position position="257"/>
    </location>
    <ligand>
        <name>shikimate</name>
        <dbReference type="ChEBI" id="CHEBI:36208"/>
    </ligand>
</feature>
<comment type="catalytic activity">
    <reaction evidence="3">
        <text>shikimate + NADP(+) = 3-dehydroshikimate + NADPH + H(+)</text>
        <dbReference type="Rhea" id="RHEA:17737"/>
        <dbReference type="ChEBI" id="CHEBI:15378"/>
        <dbReference type="ChEBI" id="CHEBI:16630"/>
        <dbReference type="ChEBI" id="CHEBI:36208"/>
        <dbReference type="ChEBI" id="CHEBI:57783"/>
        <dbReference type="ChEBI" id="CHEBI:58349"/>
        <dbReference type="EC" id="1.1.1.25"/>
    </reaction>
</comment>
<dbReference type="Pfam" id="PF18317">
    <property type="entry name" value="SDH_C"/>
    <property type="match status" value="1"/>
</dbReference>
<feature type="binding site" evidence="3">
    <location>
        <begin position="135"/>
        <end position="139"/>
    </location>
    <ligand>
        <name>NADP(+)</name>
        <dbReference type="ChEBI" id="CHEBI:58349"/>
    </ligand>
</feature>
<comment type="caution">
    <text evidence="6">The sequence shown here is derived from an EMBL/GenBank/DDBJ whole genome shotgun (WGS) entry which is preliminary data.</text>
</comment>
<feature type="binding site" evidence="3">
    <location>
        <position position="229"/>
    </location>
    <ligand>
        <name>shikimate</name>
        <dbReference type="ChEBI" id="CHEBI:36208"/>
    </ligand>
</feature>
<dbReference type="GO" id="GO:0009423">
    <property type="term" value="P:chorismate biosynthetic process"/>
    <property type="evidence" value="ECO:0007669"/>
    <property type="project" value="UniProtKB-UniRule"/>
</dbReference>
<evidence type="ECO:0000313" key="6">
    <source>
        <dbReference type="EMBL" id="NDK90285.1"/>
    </source>
</evidence>
<dbReference type="GO" id="GO:0009073">
    <property type="term" value="P:aromatic amino acid family biosynthetic process"/>
    <property type="evidence" value="ECO:0007669"/>
    <property type="project" value="UniProtKB-KW"/>
</dbReference>
<dbReference type="InterPro" id="IPR022893">
    <property type="entry name" value="Shikimate_DH_fam"/>
</dbReference>
<feature type="domain" description="SDH C-terminal" evidence="5">
    <location>
        <begin position="250"/>
        <end position="279"/>
    </location>
</feature>
<keyword evidence="2 3" id="KW-0057">Aromatic amino acid biosynthesis</keyword>